<feature type="transmembrane region" description="Helical" evidence="5">
    <location>
        <begin position="45"/>
        <end position="65"/>
    </location>
</feature>
<proteinExistence type="predicted"/>
<name>A0A4Q5LBW7_9BACT</name>
<comment type="caution">
    <text evidence="6">The sequence shown here is derived from an EMBL/GenBank/DDBJ whole genome shotgun (WGS) entry which is preliminary data.</text>
</comment>
<dbReference type="GO" id="GO:0016020">
    <property type="term" value="C:membrane"/>
    <property type="evidence" value="ECO:0007669"/>
    <property type="project" value="UniProtKB-SubCell"/>
</dbReference>
<dbReference type="InterPro" id="IPR016944">
    <property type="entry name" value="UCP030066"/>
</dbReference>
<feature type="transmembrane region" description="Helical" evidence="5">
    <location>
        <begin position="72"/>
        <end position="89"/>
    </location>
</feature>
<dbReference type="RefSeq" id="WP_129920838.1">
    <property type="nucleotide sequence ID" value="NZ_SEWE01000015.1"/>
</dbReference>
<evidence type="ECO:0000313" key="7">
    <source>
        <dbReference type="Proteomes" id="UP000294155"/>
    </source>
</evidence>
<reference evidence="6 7" key="1">
    <citation type="submission" date="2019-02" db="EMBL/GenBank/DDBJ databases">
        <title>Bacterial novel species isolated from soil.</title>
        <authorList>
            <person name="Jung H.-Y."/>
        </authorList>
    </citation>
    <scope>NUCLEOTIDE SEQUENCE [LARGE SCALE GENOMIC DNA]</scope>
    <source>
        <strain evidence="6 7">1-3-3-3</strain>
    </source>
</reference>
<keyword evidence="2 5" id="KW-0812">Transmembrane</keyword>
<keyword evidence="3 5" id="KW-1133">Transmembrane helix</keyword>
<evidence type="ECO:0000256" key="3">
    <source>
        <dbReference type="ARBA" id="ARBA00022989"/>
    </source>
</evidence>
<protein>
    <submittedName>
        <fullName evidence="6">DoxX family protein</fullName>
    </submittedName>
</protein>
<evidence type="ECO:0000256" key="2">
    <source>
        <dbReference type="ARBA" id="ARBA00022692"/>
    </source>
</evidence>
<keyword evidence="7" id="KW-1185">Reference proteome</keyword>
<keyword evidence="4 5" id="KW-0472">Membrane</keyword>
<evidence type="ECO:0000313" key="6">
    <source>
        <dbReference type="EMBL" id="RYU80097.1"/>
    </source>
</evidence>
<evidence type="ECO:0000256" key="4">
    <source>
        <dbReference type="ARBA" id="ARBA00023136"/>
    </source>
</evidence>
<dbReference type="AlphaFoldDB" id="A0A4Q5LBW7"/>
<comment type="subcellular location">
    <subcellularLocation>
        <location evidence="1">Membrane</location>
        <topology evidence="1">Multi-pass membrane protein</topology>
    </subcellularLocation>
</comment>
<dbReference type="PIRSF" id="PIRSF030066">
    <property type="entry name" value="UCP030066"/>
    <property type="match status" value="1"/>
</dbReference>
<gene>
    <name evidence="6" type="ORF">EWM57_09140</name>
</gene>
<accession>A0A4Q5LBW7</accession>
<sequence>MKKLNLFYWLTTGLLAALMTLSGVSNLLSVPEAIAGLQHLGYPAYLSPFLGVAKLLGVVALLVPGFPRLREWAYAGFVFDLAGALYSGVAVGDPAAQWLPILVGFALIAASYQLNRRRTGAAAFAPATGSLSTAA</sequence>
<dbReference type="InterPro" id="IPR032808">
    <property type="entry name" value="DoxX"/>
</dbReference>
<evidence type="ECO:0000256" key="1">
    <source>
        <dbReference type="ARBA" id="ARBA00004141"/>
    </source>
</evidence>
<dbReference type="Proteomes" id="UP000294155">
    <property type="component" value="Unassembled WGS sequence"/>
</dbReference>
<organism evidence="6 7">
    <name type="scientific">Hymenobacter persicinus</name>
    <dbReference type="NCBI Taxonomy" id="2025506"/>
    <lineage>
        <taxon>Bacteria</taxon>
        <taxon>Pseudomonadati</taxon>
        <taxon>Bacteroidota</taxon>
        <taxon>Cytophagia</taxon>
        <taxon>Cytophagales</taxon>
        <taxon>Hymenobacteraceae</taxon>
        <taxon>Hymenobacter</taxon>
    </lineage>
</organism>
<dbReference type="EMBL" id="SEWE01000015">
    <property type="protein sequence ID" value="RYU80097.1"/>
    <property type="molecule type" value="Genomic_DNA"/>
</dbReference>
<dbReference type="OrthoDB" id="7960583at2"/>
<feature type="transmembrane region" description="Helical" evidence="5">
    <location>
        <begin position="95"/>
        <end position="114"/>
    </location>
</feature>
<evidence type="ECO:0000256" key="5">
    <source>
        <dbReference type="SAM" id="Phobius"/>
    </source>
</evidence>
<dbReference type="Pfam" id="PF13564">
    <property type="entry name" value="DoxX_2"/>
    <property type="match status" value="1"/>
</dbReference>